<dbReference type="RefSeq" id="WP_262682987.1">
    <property type="nucleotide sequence ID" value="NZ_JAOQIO010000007.1"/>
</dbReference>
<feature type="transmembrane region" description="Helical" evidence="1">
    <location>
        <begin position="68"/>
        <end position="89"/>
    </location>
</feature>
<evidence type="ECO:0000313" key="2">
    <source>
        <dbReference type="EMBL" id="MCU6791430.1"/>
    </source>
</evidence>
<sequence length="122" mass="14120">MKKSETDNHHQRSNTDIDKLLDVEDEAITAALREGWDGLDQHIHVFTPELDWFQQQIQQRQAVNRKRLVLELGLFVIIAVILLSLFISLTLWTPVIFLIIQLIAVLIVPFVLVSLLRKRVEA</sequence>
<reference evidence="2 3" key="1">
    <citation type="submission" date="2022-09" db="EMBL/GenBank/DDBJ databases">
        <authorList>
            <person name="Han X.L."/>
            <person name="Wang Q."/>
            <person name="Lu T."/>
        </authorList>
    </citation>
    <scope>NUCLEOTIDE SEQUENCE [LARGE SCALE GENOMIC DNA]</scope>
    <source>
        <strain evidence="2 3">WQ 127069</strain>
    </source>
</reference>
<accession>A0ABT2U9W3</accession>
<name>A0ABT2U9W3_9BACL</name>
<organism evidence="2 3">
    <name type="scientific">Paenibacillus baimaensis</name>
    <dbReference type="NCBI Taxonomy" id="2982185"/>
    <lineage>
        <taxon>Bacteria</taxon>
        <taxon>Bacillati</taxon>
        <taxon>Bacillota</taxon>
        <taxon>Bacilli</taxon>
        <taxon>Bacillales</taxon>
        <taxon>Paenibacillaceae</taxon>
        <taxon>Paenibacillus</taxon>
    </lineage>
</organism>
<comment type="caution">
    <text evidence="2">The sequence shown here is derived from an EMBL/GenBank/DDBJ whole genome shotgun (WGS) entry which is preliminary data.</text>
</comment>
<dbReference type="Pfam" id="PF17280">
    <property type="entry name" value="DUF5345"/>
    <property type="match status" value="1"/>
</dbReference>
<keyword evidence="3" id="KW-1185">Reference proteome</keyword>
<gene>
    <name evidence="2" type="ORF">OB236_04720</name>
</gene>
<dbReference type="Proteomes" id="UP001652445">
    <property type="component" value="Unassembled WGS sequence"/>
</dbReference>
<evidence type="ECO:0000313" key="3">
    <source>
        <dbReference type="Proteomes" id="UP001652445"/>
    </source>
</evidence>
<proteinExistence type="predicted"/>
<keyword evidence="1" id="KW-0812">Transmembrane</keyword>
<feature type="transmembrane region" description="Helical" evidence="1">
    <location>
        <begin position="95"/>
        <end position="116"/>
    </location>
</feature>
<dbReference type="EMBL" id="JAOQIO010000007">
    <property type="protein sequence ID" value="MCU6791430.1"/>
    <property type="molecule type" value="Genomic_DNA"/>
</dbReference>
<keyword evidence="1" id="KW-0472">Membrane</keyword>
<protein>
    <submittedName>
        <fullName evidence="2">YxlC family protein</fullName>
    </submittedName>
</protein>
<keyword evidence="1" id="KW-1133">Transmembrane helix</keyword>
<evidence type="ECO:0000256" key="1">
    <source>
        <dbReference type="SAM" id="Phobius"/>
    </source>
</evidence>
<dbReference type="InterPro" id="IPR035238">
    <property type="entry name" value="DUF5345"/>
</dbReference>